<dbReference type="RefSeq" id="WP_089790663.1">
    <property type="nucleotide sequence ID" value="NZ_FOIU01000001.1"/>
</dbReference>
<gene>
    <name evidence="2" type="ORF">SAMN05421841_0711</name>
</gene>
<feature type="region of interest" description="Disordered" evidence="1">
    <location>
        <begin position="151"/>
        <end position="180"/>
    </location>
</feature>
<name>A0A1I0NP25_9FLAO</name>
<evidence type="ECO:0000313" key="2">
    <source>
        <dbReference type="EMBL" id="SEW03091.1"/>
    </source>
</evidence>
<proteinExistence type="predicted"/>
<evidence type="ECO:0000256" key="1">
    <source>
        <dbReference type="SAM" id="MobiDB-lite"/>
    </source>
</evidence>
<dbReference type="AlphaFoldDB" id="A0A1I0NP25"/>
<keyword evidence="3" id="KW-1185">Reference proteome</keyword>
<accession>A0A1I0NP25</accession>
<sequence length="180" mass="19126">MDENNSEAKETKAVATTPAEKAVEFVNAEVLSPPTASPMGGVAKVMIEQSAGMMVQDLQSFLKGFEQVGLIALSRLANNLLTYGSPSGPKSKKNKDGNGSSNGGDKSIEEDQEFGAGNGNNEMMRELFKIVSDYAEAKTKISGAIYNPSILYPADPSGTQNPPPYTDFSAVAEDPEKKNE</sequence>
<evidence type="ECO:0000313" key="3">
    <source>
        <dbReference type="Proteomes" id="UP000199469"/>
    </source>
</evidence>
<protein>
    <submittedName>
        <fullName evidence="2">Uncharacterized protein</fullName>
    </submittedName>
</protein>
<reference evidence="3" key="1">
    <citation type="submission" date="2016-10" db="EMBL/GenBank/DDBJ databases">
        <authorList>
            <person name="Varghese N."/>
            <person name="Submissions S."/>
        </authorList>
    </citation>
    <scope>NUCLEOTIDE SEQUENCE [LARGE SCALE GENOMIC DNA]</scope>
    <source>
        <strain evidence="3">DSM 17724</strain>
    </source>
</reference>
<dbReference type="EMBL" id="FOIU01000001">
    <property type="protein sequence ID" value="SEW03091.1"/>
    <property type="molecule type" value="Genomic_DNA"/>
</dbReference>
<organism evidence="2 3">
    <name type="scientific">Chryseobacterium wanjuense</name>
    <dbReference type="NCBI Taxonomy" id="356305"/>
    <lineage>
        <taxon>Bacteria</taxon>
        <taxon>Pseudomonadati</taxon>
        <taxon>Bacteroidota</taxon>
        <taxon>Flavobacteriia</taxon>
        <taxon>Flavobacteriales</taxon>
        <taxon>Weeksellaceae</taxon>
        <taxon>Chryseobacterium group</taxon>
        <taxon>Chryseobacterium</taxon>
    </lineage>
</organism>
<dbReference type="STRING" id="356305.SAMN05421841_0711"/>
<dbReference type="Proteomes" id="UP000199469">
    <property type="component" value="Unassembled WGS sequence"/>
</dbReference>
<feature type="region of interest" description="Disordered" evidence="1">
    <location>
        <begin position="82"/>
        <end position="120"/>
    </location>
</feature>
<dbReference type="OrthoDB" id="1262709at2"/>